<comment type="cofactor">
    <cofactor evidence="1">
        <name>thiamine diphosphate</name>
        <dbReference type="ChEBI" id="CHEBI:58937"/>
    </cofactor>
</comment>
<reference evidence="9 10" key="1">
    <citation type="submission" date="2020-03" db="EMBL/GenBank/DDBJ databases">
        <title>Whole genome shotgun sequence of Phytohabitans houttuyneae NBRC 108639.</title>
        <authorList>
            <person name="Komaki H."/>
            <person name="Tamura T."/>
        </authorList>
    </citation>
    <scope>NUCLEOTIDE SEQUENCE [LARGE SCALE GENOMIC DNA]</scope>
    <source>
        <strain evidence="9 10">NBRC 108639</strain>
    </source>
</reference>
<evidence type="ECO:0000256" key="5">
    <source>
        <dbReference type="SAM" id="MobiDB-lite"/>
    </source>
</evidence>
<dbReference type="InterPro" id="IPR029061">
    <property type="entry name" value="THDP-binding"/>
</dbReference>
<feature type="region of interest" description="Disordered" evidence="5">
    <location>
        <begin position="510"/>
        <end position="544"/>
    </location>
</feature>
<keyword evidence="3 4" id="KW-0786">Thiamine pyrophosphate</keyword>
<dbReference type="Pfam" id="PF02775">
    <property type="entry name" value="TPP_enzyme_C"/>
    <property type="match status" value="1"/>
</dbReference>
<gene>
    <name evidence="9" type="ORF">Phou_024560</name>
</gene>
<evidence type="ECO:0008006" key="11">
    <source>
        <dbReference type="Google" id="ProtNLM"/>
    </source>
</evidence>
<dbReference type="Pfam" id="PF02776">
    <property type="entry name" value="TPP_enzyme_N"/>
    <property type="match status" value="1"/>
</dbReference>
<dbReference type="PANTHER" id="PTHR18968">
    <property type="entry name" value="THIAMINE PYROPHOSPHATE ENZYMES"/>
    <property type="match status" value="1"/>
</dbReference>
<dbReference type="SUPFAM" id="SSF52467">
    <property type="entry name" value="DHS-like NAD/FAD-binding domain"/>
    <property type="match status" value="1"/>
</dbReference>
<dbReference type="InterPro" id="IPR011766">
    <property type="entry name" value="TPP_enzyme_TPP-bd"/>
</dbReference>
<name>A0A6V8K8F1_9ACTN</name>
<evidence type="ECO:0000256" key="4">
    <source>
        <dbReference type="RuleBase" id="RU362132"/>
    </source>
</evidence>
<dbReference type="InterPro" id="IPR012000">
    <property type="entry name" value="Thiamin_PyroP_enz_cen_dom"/>
</dbReference>
<dbReference type="CDD" id="cd02004">
    <property type="entry name" value="TPP_BZL_OCoD_HPCL"/>
    <property type="match status" value="1"/>
</dbReference>
<reference evidence="9 10" key="2">
    <citation type="submission" date="2020-03" db="EMBL/GenBank/DDBJ databases">
        <authorList>
            <person name="Ichikawa N."/>
            <person name="Kimura A."/>
            <person name="Kitahashi Y."/>
            <person name="Uohara A."/>
        </authorList>
    </citation>
    <scope>NUCLEOTIDE SEQUENCE [LARGE SCALE GENOMIC DNA]</scope>
    <source>
        <strain evidence="9 10">NBRC 108639</strain>
    </source>
</reference>
<dbReference type="NCBIfam" id="NF004516">
    <property type="entry name" value="PRK05858.1"/>
    <property type="match status" value="1"/>
</dbReference>
<dbReference type="CDD" id="cd07035">
    <property type="entry name" value="TPP_PYR_POX_like"/>
    <property type="match status" value="1"/>
</dbReference>
<organism evidence="9 10">
    <name type="scientific">Phytohabitans houttuyneae</name>
    <dbReference type="NCBI Taxonomy" id="1076126"/>
    <lineage>
        <taxon>Bacteria</taxon>
        <taxon>Bacillati</taxon>
        <taxon>Actinomycetota</taxon>
        <taxon>Actinomycetes</taxon>
        <taxon>Micromonosporales</taxon>
        <taxon>Micromonosporaceae</taxon>
    </lineage>
</organism>
<sequence>MTSPERIEGHGGELALAALRAYGVREMFTLSGGHVFPLYDAAHKTGFPLYDVRHEQSAVFAAEAVAKLQRRPGLAVLTAGPGVTNGISGLTSAYFNGSPVLVIGGRAPAFRWGSGSLQEIDHLPLVAPVTKYAATVGSGEEIPGAVATALTAALTAHRGPAFLDLPLEVIFSATDADAPAAPDVPLVEPDPDEVARAAQLIASAERPVIIAGSDVYAGDAVAALREAAETLHVPVFTNGMGRGALPPEHQLAFAKSRRTALKGADVIAVIGTPLDFRLSFGDFGSAQVVHIVDAPTQRASHVTPAASPAGDLRLILSALADYEGVREDHADWIATLRVAEDAAKARDAEEMAAETDPIRPARVYGELRKVLARDAVTIGDGGDFVSYAGRYLEPAEPGTWLDPGPYGCLGTGMGYAMGARITYPDRQVCVLMGDGASGFSLMDAESLARQRLPVVIVVGNNGIWGLEKHPMRAMYGYDVAADLQPELRYDDVVKALGGAGETVAKASDLGRRWPEPSTPACRTWSTSSPTPRTPTRGPPTWRRGQAGQQLWATATSVVVRTVARGPEETWSAAEPFLGVRSRGLTLRDPRPTTRDGRGGVALWTDASASNPKALCAVSPGLGGPSKLDRRSRPRWPDRVRPSGRAWVSRDLAAVVAGSERRGGRRVDQS</sequence>
<dbReference type="PANTHER" id="PTHR18968:SF166">
    <property type="entry name" value="2-HYDROXYACYL-COA LYASE 2"/>
    <property type="match status" value="1"/>
</dbReference>
<evidence type="ECO:0000256" key="2">
    <source>
        <dbReference type="ARBA" id="ARBA00007812"/>
    </source>
</evidence>
<feature type="compositionally biased region" description="Basic and acidic residues" evidence="5">
    <location>
        <begin position="626"/>
        <end position="640"/>
    </location>
</feature>
<dbReference type="GO" id="GO:0009097">
    <property type="term" value="P:isoleucine biosynthetic process"/>
    <property type="evidence" value="ECO:0007669"/>
    <property type="project" value="TreeGrafter"/>
</dbReference>
<dbReference type="GO" id="GO:0000287">
    <property type="term" value="F:magnesium ion binding"/>
    <property type="evidence" value="ECO:0007669"/>
    <property type="project" value="InterPro"/>
</dbReference>
<evidence type="ECO:0000256" key="3">
    <source>
        <dbReference type="ARBA" id="ARBA00023052"/>
    </source>
</evidence>
<dbReference type="InterPro" id="IPR012001">
    <property type="entry name" value="Thiamin_PyroP_enz_TPP-bd_dom"/>
</dbReference>
<evidence type="ECO:0000259" key="6">
    <source>
        <dbReference type="Pfam" id="PF00205"/>
    </source>
</evidence>
<evidence type="ECO:0000259" key="7">
    <source>
        <dbReference type="Pfam" id="PF02775"/>
    </source>
</evidence>
<dbReference type="InterPro" id="IPR029035">
    <property type="entry name" value="DHS-like_NAD/FAD-binding_dom"/>
</dbReference>
<keyword evidence="10" id="KW-1185">Reference proteome</keyword>
<proteinExistence type="inferred from homology"/>
<feature type="domain" description="Thiamine pyrophosphate enzyme central" evidence="6">
    <location>
        <begin position="194"/>
        <end position="319"/>
    </location>
</feature>
<feature type="region of interest" description="Disordered" evidence="5">
    <location>
        <begin position="619"/>
        <end position="641"/>
    </location>
</feature>
<dbReference type="GO" id="GO:0030976">
    <property type="term" value="F:thiamine pyrophosphate binding"/>
    <property type="evidence" value="ECO:0007669"/>
    <property type="project" value="InterPro"/>
</dbReference>
<dbReference type="Proteomes" id="UP000482800">
    <property type="component" value="Unassembled WGS sequence"/>
</dbReference>
<dbReference type="Pfam" id="PF00205">
    <property type="entry name" value="TPP_enzyme_M"/>
    <property type="match status" value="1"/>
</dbReference>
<evidence type="ECO:0000313" key="10">
    <source>
        <dbReference type="Proteomes" id="UP000482800"/>
    </source>
</evidence>
<dbReference type="Gene3D" id="3.40.50.1220">
    <property type="entry name" value="TPP-binding domain"/>
    <property type="match status" value="1"/>
</dbReference>
<feature type="compositionally biased region" description="Low complexity" evidence="5">
    <location>
        <begin position="522"/>
        <end position="544"/>
    </location>
</feature>
<dbReference type="GO" id="GO:0003984">
    <property type="term" value="F:acetolactate synthase activity"/>
    <property type="evidence" value="ECO:0007669"/>
    <property type="project" value="TreeGrafter"/>
</dbReference>
<dbReference type="GO" id="GO:0009099">
    <property type="term" value="P:L-valine biosynthetic process"/>
    <property type="evidence" value="ECO:0007669"/>
    <property type="project" value="TreeGrafter"/>
</dbReference>
<accession>A0A6V8K8F1</accession>
<dbReference type="GO" id="GO:0005948">
    <property type="term" value="C:acetolactate synthase complex"/>
    <property type="evidence" value="ECO:0007669"/>
    <property type="project" value="TreeGrafter"/>
</dbReference>
<feature type="domain" description="Thiamine pyrophosphate enzyme N-terminal TPP-binding" evidence="8">
    <location>
        <begin position="11"/>
        <end position="123"/>
    </location>
</feature>
<dbReference type="Gene3D" id="3.40.50.970">
    <property type="match status" value="2"/>
</dbReference>
<dbReference type="AlphaFoldDB" id="A0A6V8K8F1"/>
<comment type="similarity">
    <text evidence="2 4">Belongs to the TPP enzyme family.</text>
</comment>
<evidence type="ECO:0000256" key="1">
    <source>
        <dbReference type="ARBA" id="ARBA00001964"/>
    </source>
</evidence>
<dbReference type="InterPro" id="IPR045229">
    <property type="entry name" value="TPP_enz"/>
</dbReference>
<feature type="domain" description="Thiamine pyrophosphate enzyme TPP-binding" evidence="7">
    <location>
        <begin position="380"/>
        <end position="510"/>
    </location>
</feature>
<comment type="caution">
    <text evidence="9">The sequence shown here is derived from an EMBL/GenBank/DDBJ whole genome shotgun (WGS) entry which is preliminary data.</text>
</comment>
<evidence type="ECO:0000259" key="8">
    <source>
        <dbReference type="Pfam" id="PF02776"/>
    </source>
</evidence>
<dbReference type="GO" id="GO:0050660">
    <property type="term" value="F:flavin adenine dinucleotide binding"/>
    <property type="evidence" value="ECO:0007669"/>
    <property type="project" value="TreeGrafter"/>
</dbReference>
<dbReference type="SUPFAM" id="SSF52518">
    <property type="entry name" value="Thiamin diphosphate-binding fold (THDP-binding)"/>
    <property type="match status" value="2"/>
</dbReference>
<evidence type="ECO:0000313" key="9">
    <source>
        <dbReference type="EMBL" id="GFJ78276.1"/>
    </source>
</evidence>
<protein>
    <recommendedName>
        <fullName evidence="11">Acetolactate synthase</fullName>
    </recommendedName>
</protein>
<dbReference type="EMBL" id="BLPF01000001">
    <property type="protein sequence ID" value="GFJ78276.1"/>
    <property type="molecule type" value="Genomic_DNA"/>
</dbReference>